<feature type="transmembrane region" description="Helical" evidence="8">
    <location>
        <begin position="21"/>
        <end position="43"/>
    </location>
</feature>
<dbReference type="PANTHER" id="PTHR30294:SF38">
    <property type="entry name" value="TRANSPORT PERMEASE PROTEIN"/>
    <property type="match status" value="1"/>
</dbReference>
<evidence type="ECO:0000256" key="7">
    <source>
        <dbReference type="ARBA" id="ARBA00023136"/>
    </source>
</evidence>
<dbReference type="InterPro" id="IPR047817">
    <property type="entry name" value="ABC2_TM_bact-type"/>
</dbReference>
<comment type="caution">
    <text evidence="10">The sequence shown here is derived from an EMBL/GenBank/DDBJ whole genome shotgun (WGS) entry which is preliminary data.</text>
</comment>
<feature type="domain" description="ABC transmembrane type-2" evidence="9">
    <location>
        <begin position="186"/>
        <end position="413"/>
    </location>
</feature>
<proteinExistence type="inferred from homology"/>
<evidence type="ECO:0000256" key="6">
    <source>
        <dbReference type="ARBA" id="ARBA00022989"/>
    </source>
</evidence>
<dbReference type="InterPro" id="IPR013525">
    <property type="entry name" value="ABC2_TM"/>
</dbReference>
<dbReference type="Gene3D" id="3.40.1710.10">
    <property type="entry name" value="abc type-2 transporter like domain"/>
    <property type="match status" value="1"/>
</dbReference>
<dbReference type="AlphaFoldDB" id="A0A4R2S0Z3"/>
<feature type="transmembrane region" description="Helical" evidence="8">
    <location>
        <begin position="334"/>
        <end position="352"/>
    </location>
</feature>
<keyword evidence="11" id="KW-1185">Reference proteome</keyword>
<dbReference type="PANTHER" id="PTHR30294">
    <property type="entry name" value="MEMBRANE COMPONENT OF ABC TRANSPORTER YHHJ-RELATED"/>
    <property type="match status" value="1"/>
</dbReference>
<dbReference type="Pfam" id="PF12698">
    <property type="entry name" value="ABC2_membrane_3"/>
    <property type="match status" value="1"/>
</dbReference>
<evidence type="ECO:0000256" key="1">
    <source>
        <dbReference type="ARBA" id="ARBA00004651"/>
    </source>
</evidence>
<keyword evidence="3" id="KW-0813">Transport</keyword>
<sequence length="413" mass="44624">MSMWHIARKDLQILFRDIWGLAYLFLAPIIIIAIASVALSGLYGGPTEKFKIPVVVEDSGQAAKDMVEALNKVEALDLILTYKKDGKEQPMTRSEAEELVKDKKAAIVIPKGFSKAVDEGKGASVEVIQNPADQVIPGVIKNVVSEYTSRLSTAIVANQVGAQSIQNFASVVGQKHNLKLDPTSEISKVQDYVKPYTEKPPIEVKTKSLEKSKGSTATPFDYNVPGYAVMFVLFGASSAASALLEERENGTLRKLKTLPISSQSILLGKMLSSFMTATFQCLVLFTVGYLVFDMNLGNSILGLLLMMISTAFAATGLAMLLAAFCKTRSQASGISLLVVLSMSALGGSWWPLSIVPEWLQKFAHVTLTAWSTGGFSDLLVYGGGLVDILLPAGVLLGMGLLFLTIAIQRFRFE</sequence>
<comment type="similarity">
    <text evidence="2">Belongs to the ABC-2 integral membrane protein family.</text>
</comment>
<dbReference type="GO" id="GO:0140359">
    <property type="term" value="F:ABC-type transporter activity"/>
    <property type="evidence" value="ECO:0007669"/>
    <property type="project" value="InterPro"/>
</dbReference>
<evidence type="ECO:0000256" key="2">
    <source>
        <dbReference type="ARBA" id="ARBA00007783"/>
    </source>
</evidence>
<dbReference type="Proteomes" id="UP000294746">
    <property type="component" value="Unassembled WGS sequence"/>
</dbReference>
<name>A0A4R2S0Z3_9BACL</name>
<dbReference type="PROSITE" id="PS51012">
    <property type="entry name" value="ABC_TM2"/>
    <property type="match status" value="1"/>
</dbReference>
<keyword evidence="4" id="KW-1003">Cell membrane</keyword>
<evidence type="ECO:0000256" key="4">
    <source>
        <dbReference type="ARBA" id="ARBA00022475"/>
    </source>
</evidence>
<protein>
    <submittedName>
        <fullName evidence="10">ABC-2 type transport system permease protein</fullName>
    </submittedName>
</protein>
<feature type="transmembrane region" description="Helical" evidence="8">
    <location>
        <begin position="265"/>
        <end position="292"/>
    </location>
</feature>
<accession>A0A4R2S0Z3</accession>
<evidence type="ECO:0000256" key="3">
    <source>
        <dbReference type="ARBA" id="ARBA00022448"/>
    </source>
</evidence>
<evidence type="ECO:0000313" key="10">
    <source>
        <dbReference type="EMBL" id="TCP69109.1"/>
    </source>
</evidence>
<evidence type="ECO:0000259" key="9">
    <source>
        <dbReference type="PROSITE" id="PS51012"/>
    </source>
</evidence>
<feature type="transmembrane region" description="Helical" evidence="8">
    <location>
        <begin position="388"/>
        <end position="407"/>
    </location>
</feature>
<dbReference type="EMBL" id="SLXV01000013">
    <property type="protein sequence ID" value="TCP69109.1"/>
    <property type="molecule type" value="Genomic_DNA"/>
</dbReference>
<reference evidence="10 11" key="1">
    <citation type="submission" date="2019-03" db="EMBL/GenBank/DDBJ databases">
        <title>Genomic Encyclopedia of Type Strains, Phase IV (KMG-IV): sequencing the most valuable type-strain genomes for metagenomic binning, comparative biology and taxonomic classification.</title>
        <authorList>
            <person name="Goeker M."/>
        </authorList>
    </citation>
    <scope>NUCLEOTIDE SEQUENCE [LARGE SCALE GENOMIC DNA]</scope>
    <source>
        <strain evidence="10 11">DSM 46831</strain>
    </source>
</reference>
<evidence type="ECO:0000256" key="5">
    <source>
        <dbReference type="ARBA" id="ARBA00022692"/>
    </source>
</evidence>
<dbReference type="OrthoDB" id="3078158at2"/>
<feature type="transmembrane region" description="Helical" evidence="8">
    <location>
        <begin position="298"/>
        <end position="322"/>
    </location>
</feature>
<keyword evidence="7 8" id="KW-0472">Membrane</keyword>
<feature type="transmembrane region" description="Helical" evidence="8">
    <location>
        <begin position="224"/>
        <end position="244"/>
    </location>
</feature>
<comment type="subcellular location">
    <subcellularLocation>
        <location evidence="1">Cell membrane</location>
        <topology evidence="1">Multi-pass membrane protein</topology>
    </subcellularLocation>
</comment>
<organism evidence="10 11">
    <name type="scientific">Baia soyae</name>
    <dbReference type="NCBI Taxonomy" id="1544746"/>
    <lineage>
        <taxon>Bacteria</taxon>
        <taxon>Bacillati</taxon>
        <taxon>Bacillota</taxon>
        <taxon>Bacilli</taxon>
        <taxon>Bacillales</taxon>
        <taxon>Thermoactinomycetaceae</taxon>
        <taxon>Baia</taxon>
    </lineage>
</organism>
<evidence type="ECO:0000313" key="11">
    <source>
        <dbReference type="Proteomes" id="UP000294746"/>
    </source>
</evidence>
<keyword evidence="5 8" id="KW-0812">Transmembrane</keyword>
<dbReference type="GO" id="GO:0005886">
    <property type="term" value="C:plasma membrane"/>
    <property type="evidence" value="ECO:0007669"/>
    <property type="project" value="UniProtKB-SubCell"/>
</dbReference>
<keyword evidence="6 8" id="KW-1133">Transmembrane helix</keyword>
<evidence type="ECO:0000256" key="8">
    <source>
        <dbReference type="SAM" id="Phobius"/>
    </source>
</evidence>
<dbReference type="InterPro" id="IPR051449">
    <property type="entry name" value="ABC-2_transporter_component"/>
</dbReference>
<gene>
    <name evidence="10" type="ORF">EDD57_11331</name>
</gene>